<dbReference type="AlphaFoldDB" id="K0T683"/>
<feature type="region of interest" description="Disordered" evidence="1">
    <location>
        <begin position="1"/>
        <end position="22"/>
    </location>
</feature>
<dbReference type="OrthoDB" id="122569at2759"/>
<gene>
    <name evidence="2" type="ORF">THAOC_13146</name>
</gene>
<dbReference type="EMBL" id="AGNL01015358">
    <property type="protein sequence ID" value="EJK65952.1"/>
    <property type="molecule type" value="Genomic_DNA"/>
</dbReference>
<evidence type="ECO:0000313" key="3">
    <source>
        <dbReference type="Proteomes" id="UP000266841"/>
    </source>
</evidence>
<reference evidence="2 3" key="1">
    <citation type="journal article" date="2012" name="Genome Biol.">
        <title>Genome and low-iron response of an oceanic diatom adapted to chronic iron limitation.</title>
        <authorList>
            <person name="Lommer M."/>
            <person name="Specht M."/>
            <person name="Roy A.S."/>
            <person name="Kraemer L."/>
            <person name="Andreson R."/>
            <person name="Gutowska M.A."/>
            <person name="Wolf J."/>
            <person name="Bergner S.V."/>
            <person name="Schilhabel M.B."/>
            <person name="Klostermeier U.C."/>
            <person name="Beiko R.G."/>
            <person name="Rosenstiel P."/>
            <person name="Hippler M."/>
            <person name="Laroche J."/>
        </authorList>
    </citation>
    <scope>NUCLEOTIDE SEQUENCE [LARGE SCALE GENOMIC DNA]</scope>
    <source>
        <strain evidence="2 3">CCMP1005</strain>
    </source>
</reference>
<keyword evidence="3" id="KW-1185">Reference proteome</keyword>
<comment type="caution">
    <text evidence="2">The sequence shown here is derived from an EMBL/GenBank/DDBJ whole genome shotgun (WGS) entry which is preliminary data.</text>
</comment>
<protein>
    <recommendedName>
        <fullName evidence="4">DDE Tnp4 domain-containing protein</fullName>
    </recommendedName>
</protein>
<evidence type="ECO:0000256" key="1">
    <source>
        <dbReference type="SAM" id="MobiDB-lite"/>
    </source>
</evidence>
<organism evidence="2 3">
    <name type="scientific">Thalassiosira oceanica</name>
    <name type="common">Marine diatom</name>
    <dbReference type="NCBI Taxonomy" id="159749"/>
    <lineage>
        <taxon>Eukaryota</taxon>
        <taxon>Sar</taxon>
        <taxon>Stramenopiles</taxon>
        <taxon>Ochrophyta</taxon>
        <taxon>Bacillariophyta</taxon>
        <taxon>Coscinodiscophyceae</taxon>
        <taxon>Thalassiosirophycidae</taxon>
        <taxon>Thalassiosirales</taxon>
        <taxon>Thalassiosiraceae</taxon>
        <taxon>Thalassiosira</taxon>
    </lineage>
</organism>
<name>K0T683_THAOC</name>
<evidence type="ECO:0008006" key="4">
    <source>
        <dbReference type="Google" id="ProtNLM"/>
    </source>
</evidence>
<dbReference type="Proteomes" id="UP000266841">
    <property type="component" value="Unassembled WGS sequence"/>
</dbReference>
<proteinExistence type="predicted"/>
<evidence type="ECO:0000313" key="2">
    <source>
        <dbReference type="EMBL" id="EJK65952.1"/>
    </source>
</evidence>
<accession>K0T683</accession>
<feature type="non-terminal residue" evidence="2">
    <location>
        <position position="486"/>
    </location>
</feature>
<sequence length="486" mass="55961">MARNARKRLLNSAPRREARRQRASNARWMHLYAGAIGCRQTMQRCIATHLSMAQASLLLLTYAVAAERAANQPQISRAMQPVIHHFLTLVRLNQQLAASLMSLESFLYDIPDAEWDTSREFIPRRHRTFGTLRGDMESRKMTNFSLSQLERLFELFGLRQYIAARNWDGEIRVPTGHTNRRGVACYYNFDPEELVLFTLTKCKTGMKNNQLVDTIFGGAYSRWSYGYRWMIFYLDDRYRTILGHGCLLRYLPDFMTFRNAIERYVQKDKVYYDNAGNRLDVQGLAHLPFNIFGFIDDSIEKIQVPYSGPEGDYEGAPRREQYMNGQEAVYSGWKKIHGIKNETVYLPNGICTLYGAESARENDRGTLNRSNLDAFVGMIQTHLPLNLRCKLFGDGIFHGALQNIITYFRSIGNVPLSYHELTTNAAMRSSRMPIEKFYAHKDNLWDVCAHTAGHLAKKHPYAIEQLRIVYLLTNCFNCFNGDQGGS</sequence>